<dbReference type="AlphaFoldDB" id="A0A0S4IRT1"/>
<dbReference type="VEuPathDB" id="TriTrypDB:BSAL_70210"/>
<evidence type="ECO:0000313" key="1">
    <source>
        <dbReference type="EMBL" id="CUG03692.1"/>
    </source>
</evidence>
<keyword evidence="2" id="KW-1185">Reference proteome</keyword>
<sequence>MPDDNSNNNNNNISKNNASNVFRAPAFEVLALPMSRSLLLSSSSLTAILRVDNSARWIIHNEVGDAPRYVLTTMSSTVSGIFVVTFTSSTSSSSSNSSSLRSSECACVVIDPHNVTTRNRSGITITVPAPGMALTLAQQVVGSVVLRSPLTTYVAVGAASGGGRLASIVVAQCVSNNQQEGVSGLLPLLGSSVMPSHCTLSGAHGDDVGAIVGNWGGSAGEHNRCIAYLWRHQPLVCYFRDDVNRVDEAAHISHVRPATLDRCCAINCSSFYSPCGIAPRKRQRLRYVPCQSCCHCCVRASASDHSRRRCLVCVVGCS</sequence>
<dbReference type="EMBL" id="CYKH01000512">
    <property type="protein sequence ID" value="CUG03692.1"/>
    <property type="molecule type" value="Genomic_DNA"/>
</dbReference>
<evidence type="ECO:0000313" key="2">
    <source>
        <dbReference type="Proteomes" id="UP000051952"/>
    </source>
</evidence>
<protein>
    <submittedName>
        <fullName evidence="1">Uncharacterized protein</fullName>
    </submittedName>
</protein>
<reference evidence="2" key="1">
    <citation type="submission" date="2015-09" db="EMBL/GenBank/DDBJ databases">
        <authorList>
            <consortium name="Pathogen Informatics"/>
        </authorList>
    </citation>
    <scope>NUCLEOTIDE SEQUENCE [LARGE SCALE GENOMIC DNA]</scope>
    <source>
        <strain evidence="2">Lake Konstanz</strain>
    </source>
</reference>
<accession>A0A0S4IRT1</accession>
<gene>
    <name evidence="1" type="ORF">BSAL_70210</name>
</gene>
<dbReference type="Proteomes" id="UP000051952">
    <property type="component" value="Unassembled WGS sequence"/>
</dbReference>
<proteinExistence type="predicted"/>
<name>A0A0S4IRT1_BODSA</name>
<organism evidence="1 2">
    <name type="scientific">Bodo saltans</name>
    <name type="common">Flagellated protozoan</name>
    <dbReference type="NCBI Taxonomy" id="75058"/>
    <lineage>
        <taxon>Eukaryota</taxon>
        <taxon>Discoba</taxon>
        <taxon>Euglenozoa</taxon>
        <taxon>Kinetoplastea</taxon>
        <taxon>Metakinetoplastina</taxon>
        <taxon>Eubodonida</taxon>
        <taxon>Bodonidae</taxon>
        <taxon>Bodo</taxon>
    </lineage>
</organism>